<evidence type="ECO:0000256" key="2">
    <source>
        <dbReference type="ARBA" id="ARBA00009045"/>
    </source>
</evidence>
<feature type="transmembrane region" description="Helical" evidence="7">
    <location>
        <begin position="181"/>
        <end position="201"/>
    </location>
</feature>
<dbReference type="Gene3D" id="1.20.1540.10">
    <property type="entry name" value="Rhomboid-like"/>
    <property type="match status" value="1"/>
</dbReference>
<organism evidence="9 10">
    <name type="scientific">Vicingus serpentipes</name>
    <dbReference type="NCBI Taxonomy" id="1926625"/>
    <lineage>
        <taxon>Bacteria</taxon>
        <taxon>Pseudomonadati</taxon>
        <taxon>Bacteroidota</taxon>
        <taxon>Flavobacteriia</taxon>
        <taxon>Flavobacteriales</taxon>
        <taxon>Vicingaceae</taxon>
        <taxon>Vicingus</taxon>
    </lineage>
</organism>
<keyword evidence="9" id="KW-0645">Protease</keyword>
<comment type="subcellular location">
    <subcellularLocation>
        <location evidence="1">Membrane</location>
        <topology evidence="1">Multi-pass membrane protein</topology>
    </subcellularLocation>
</comment>
<evidence type="ECO:0000259" key="8">
    <source>
        <dbReference type="Pfam" id="PF01694"/>
    </source>
</evidence>
<feature type="domain" description="Peptidase S54 rhomboid" evidence="8">
    <location>
        <begin position="39"/>
        <end position="193"/>
    </location>
</feature>
<evidence type="ECO:0000256" key="1">
    <source>
        <dbReference type="ARBA" id="ARBA00004141"/>
    </source>
</evidence>
<comment type="caution">
    <text evidence="9">The sequence shown here is derived from an EMBL/GenBank/DDBJ whole genome shotgun (WGS) entry which is preliminary data.</text>
</comment>
<evidence type="ECO:0000256" key="5">
    <source>
        <dbReference type="ARBA" id="ARBA00022989"/>
    </source>
</evidence>
<accession>A0A5C6RUH4</accession>
<evidence type="ECO:0000256" key="3">
    <source>
        <dbReference type="ARBA" id="ARBA00022692"/>
    </source>
</evidence>
<reference evidence="9 10" key="1">
    <citation type="submission" date="2019-08" db="EMBL/GenBank/DDBJ databases">
        <title>Genome of Vicingus serpentipes NCIMB 15042.</title>
        <authorList>
            <person name="Bowman J.P."/>
        </authorList>
    </citation>
    <scope>NUCLEOTIDE SEQUENCE [LARGE SCALE GENOMIC DNA]</scope>
    <source>
        <strain evidence="9 10">NCIMB 15042</strain>
    </source>
</reference>
<dbReference type="PANTHER" id="PTHR43731:SF14">
    <property type="entry name" value="PRESENILIN-ASSOCIATED RHOMBOID-LIKE PROTEIN, MITOCHONDRIAL"/>
    <property type="match status" value="1"/>
</dbReference>
<evidence type="ECO:0000256" key="6">
    <source>
        <dbReference type="ARBA" id="ARBA00023136"/>
    </source>
</evidence>
<dbReference type="Proteomes" id="UP000321721">
    <property type="component" value="Unassembled WGS sequence"/>
</dbReference>
<feature type="transmembrane region" description="Helical" evidence="7">
    <location>
        <begin position="140"/>
        <end position="161"/>
    </location>
</feature>
<proteinExistence type="inferred from homology"/>
<comment type="similarity">
    <text evidence="2">Belongs to the peptidase S54 family.</text>
</comment>
<evidence type="ECO:0000313" key="9">
    <source>
        <dbReference type="EMBL" id="TXB65893.1"/>
    </source>
</evidence>
<sequence length="209" mass="23120">MSVTLIIIVVTVGLSLMANNNSELYAKMLFNPYQVIHRKEWHRIITHAFVHDKGNIFHLIFNMYVLYSFGSVVESFLEQTVGSLASLLYLFIYFGGVIAATVPSIIKHKDDYGYNSVGASGAVSAILFSAIAFMPLQGGIGIIFIPISLPPIVFGVLYIAYEMYMDKRGGTNVAHDAHIGGAAFGFLFTLLFIPNVLSNFFNQLLAYFN</sequence>
<dbReference type="GO" id="GO:0006508">
    <property type="term" value="P:proteolysis"/>
    <property type="evidence" value="ECO:0007669"/>
    <property type="project" value="UniProtKB-KW"/>
</dbReference>
<dbReference type="GO" id="GO:0004252">
    <property type="term" value="F:serine-type endopeptidase activity"/>
    <property type="evidence" value="ECO:0007669"/>
    <property type="project" value="InterPro"/>
</dbReference>
<keyword evidence="4" id="KW-0378">Hydrolase</keyword>
<name>A0A5C6RUH4_9FLAO</name>
<keyword evidence="5 7" id="KW-1133">Transmembrane helix</keyword>
<gene>
    <name evidence="9" type="ORF">FRY74_04805</name>
</gene>
<evidence type="ECO:0000256" key="4">
    <source>
        <dbReference type="ARBA" id="ARBA00022801"/>
    </source>
</evidence>
<dbReference type="RefSeq" id="WP_147099166.1">
    <property type="nucleotide sequence ID" value="NZ_VOOS01000002.1"/>
</dbReference>
<feature type="transmembrane region" description="Helical" evidence="7">
    <location>
        <begin position="84"/>
        <end position="106"/>
    </location>
</feature>
<dbReference type="OrthoDB" id="9807874at2"/>
<dbReference type="AlphaFoldDB" id="A0A5C6RUH4"/>
<evidence type="ECO:0000256" key="7">
    <source>
        <dbReference type="SAM" id="Phobius"/>
    </source>
</evidence>
<dbReference type="SUPFAM" id="SSF144091">
    <property type="entry name" value="Rhomboid-like"/>
    <property type="match status" value="1"/>
</dbReference>
<dbReference type="InterPro" id="IPR035952">
    <property type="entry name" value="Rhomboid-like_sf"/>
</dbReference>
<protein>
    <submittedName>
        <fullName evidence="9">Rhomboid family intramembrane serine protease</fullName>
    </submittedName>
</protein>
<keyword evidence="6 7" id="KW-0472">Membrane</keyword>
<dbReference type="InterPro" id="IPR022764">
    <property type="entry name" value="Peptidase_S54_rhomboid_dom"/>
</dbReference>
<keyword evidence="10" id="KW-1185">Reference proteome</keyword>
<dbReference type="PANTHER" id="PTHR43731">
    <property type="entry name" value="RHOMBOID PROTEASE"/>
    <property type="match status" value="1"/>
</dbReference>
<dbReference type="EMBL" id="VOOS01000002">
    <property type="protein sequence ID" value="TXB65893.1"/>
    <property type="molecule type" value="Genomic_DNA"/>
</dbReference>
<evidence type="ECO:0000313" key="10">
    <source>
        <dbReference type="Proteomes" id="UP000321721"/>
    </source>
</evidence>
<feature type="transmembrane region" description="Helical" evidence="7">
    <location>
        <begin position="112"/>
        <end position="133"/>
    </location>
</feature>
<feature type="transmembrane region" description="Helical" evidence="7">
    <location>
        <begin position="56"/>
        <end position="77"/>
    </location>
</feature>
<dbReference type="Pfam" id="PF01694">
    <property type="entry name" value="Rhomboid"/>
    <property type="match status" value="1"/>
</dbReference>
<dbReference type="GO" id="GO:0016020">
    <property type="term" value="C:membrane"/>
    <property type="evidence" value="ECO:0007669"/>
    <property type="project" value="UniProtKB-SubCell"/>
</dbReference>
<dbReference type="InterPro" id="IPR050925">
    <property type="entry name" value="Rhomboid_protease_S54"/>
</dbReference>
<keyword evidence="3 7" id="KW-0812">Transmembrane</keyword>